<accession>A0A7J6Y910</accession>
<proteinExistence type="predicted"/>
<name>A0A7J6Y910_TRYCR</name>
<dbReference type="VEuPathDB" id="TriTrypDB:BCY84_16175"/>
<evidence type="ECO:0000256" key="1">
    <source>
        <dbReference type="SAM" id="MobiDB-lite"/>
    </source>
</evidence>
<evidence type="ECO:0000313" key="2">
    <source>
        <dbReference type="EMBL" id="KAF5223053.1"/>
    </source>
</evidence>
<feature type="compositionally biased region" description="Basic and acidic residues" evidence="1">
    <location>
        <begin position="232"/>
        <end position="244"/>
    </location>
</feature>
<dbReference type="VEuPathDB" id="TriTrypDB:ECC02_003880"/>
<gene>
    <name evidence="2" type="ORF">ECC02_003880</name>
</gene>
<feature type="compositionally biased region" description="Basic and acidic residues" evidence="1">
    <location>
        <begin position="32"/>
        <end position="54"/>
    </location>
</feature>
<dbReference type="OrthoDB" id="250045at2759"/>
<feature type="region of interest" description="Disordered" evidence="1">
    <location>
        <begin position="202"/>
        <end position="273"/>
    </location>
</feature>
<dbReference type="Proteomes" id="UP000583944">
    <property type="component" value="Unassembled WGS sequence"/>
</dbReference>
<feature type="region of interest" description="Disordered" evidence="1">
    <location>
        <begin position="141"/>
        <end position="167"/>
    </location>
</feature>
<evidence type="ECO:0000313" key="3">
    <source>
        <dbReference type="Proteomes" id="UP000583944"/>
    </source>
</evidence>
<feature type="region of interest" description="Disordered" evidence="1">
    <location>
        <begin position="305"/>
        <end position="330"/>
    </location>
</feature>
<organism evidence="2 3">
    <name type="scientific">Trypanosoma cruzi</name>
    <dbReference type="NCBI Taxonomy" id="5693"/>
    <lineage>
        <taxon>Eukaryota</taxon>
        <taxon>Discoba</taxon>
        <taxon>Euglenozoa</taxon>
        <taxon>Kinetoplastea</taxon>
        <taxon>Metakinetoplastina</taxon>
        <taxon>Trypanosomatida</taxon>
        <taxon>Trypanosomatidae</taxon>
        <taxon>Trypanosoma</taxon>
        <taxon>Schizotrypanum</taxon>
    </lineage>
</organism>
<dbReference type="AlphaFoldDB" id="A0A7J6Y910"/>
<protein>
    <submittedName>
        <fullName evidence="2">Uncharacterized protein</fullName>
    </submittedName>
</protein>
<comment type="caution">
    <text evidence="2">The sequence shown here is derived from an EMBL/GenBank/DDBJ whole genome shotgun (WGS) entry which is preliminary data.</text>
</comment>
<reference evidence="2 3" key="1">
    <citation type="journal article" date="2019" name="Genome Biol. Evol.">
        <title>Nanopore Sequencing Significantly Improves Genome Assembly of the Protozoan Parasite Trypanosoma cruzi.</title>
        <authorList>
            <person name="Diaz-Viraque F."/>
            <person name="Pita S."/>
            <person name="Greif G."/>
            <person name="de Souza R.C.M."/>
            <person name="Iraola G."/>
            <person name="Robello C."/>
        </authorList>
    </citation>
    <scope>NUCLEOTIDE SEQUENCE [LARGE SCALE GENOMIC DNA]</scope>
    <source>
        <strain evidence="2 3">Berenice</strain>
    </source>
</reference>
<feature type="region of interest" description="Disordered" evidence="1">
    <location>
        <begin position="28"/>
        <end position="64"/>
    </location>
</feature>
<feature type="compositionally biased region" description="Low complexity" evidence="1">
    <location>
        <begin position="150"/>
        <end position="162"/>
    </location>
</feature>
<sequence length="330" mass="36399">MERRSGGLDVHARLHPEDWKPCLQMGSAAAKEGNKSGKDVEPKRTHSRVCRRDSSGSCEDGVSPFSVVSAKRSNKLRDNFVRPEKMSTNNAVRSLSFTANPEEWDEVIVISHSPQVAYITTSSNRQASVVGFSNGTAHAERGEEENIYKSNNNDNNSRNNWSRGGLVSRNNSLDETVVQVEQRAVSSPSGFVVFKRLPPHAESAKVAPSPSIDHGSRKEGSKVSSSSIHRQAVIERSMDEDVNRPLRGSAVSGGYRRSVTGSEKASTGPKGLSRRSLLPLRLESIDVTGIRKKSDAIQQWLNEVEREKNRRGVPLNARRPRSPVRNPVEE</sequence>
<dbReference type="EMBL" id="JABDHM010000022">
    <property type="protein sequence ID" value="KAF5223053.1"/>
    <property type="molecule type" value="Genomic_DNA"/>
</dbReference>